<dbReference type="GO" id="GO:0002188">
    <property type="term" value="P:translation reinitiation"/>
    <property type="evidence" value="ECO:0007669"/>
    <property type="project" value="TreeGrafter"/>
</dbReference>
<evidence type="ECO:0000259" key="4">
    <source>
        <dbReference type="PROSITE" id="PS50296"/>
    </source>
</evidence>
<dbReference type="GO" id="GO:0003743">
    <property type="term" value="F:translation initiation factor activity"/>
    <property type="evidence" value="ECO:0007669"/>
    <property type="project" value="UniProtKB-KW"/>
</dbReference>
<reference evidence="5 6" key="1">
    <citation type="submission" date="2016-10" db="EMBL/GenBank/DDBJ databases">
        <authorList>
            <person name="de Groot N.N."/>
        </authorList>
    </citation>
    <scope>NUCLEOTIDE SEQUENCE [LARGE SCALE GENOMIC DNA]</scope>
    <source>
        <strain evidence="5 6">DSM 24956</strain>
    </source>
</reference>
<dbReference type="InterPro" id="IPR036877">
    <property type="entry name" value="SUI1_dom_sf"/>
</dbReference>
<dbReference type="PROSITE" id="PS50296">
    <property type="entry name" value="SUI1"/>
    <property type="match status" value="1"/>
</dbReference>
<dbReference type="CDD" id="cd11567">
    <property type="entry name" value="YciH_like"/>
    <property type="match status" value="1"/>
</dbReference>
<evidence type="ECO:0000256" key="3">
    <source>
        <dbReference type="ARBA" id="ARBA00022917"/>
    </source>
</evidence>
<proteinExistence type="inferred from homology"/>
<dbReference type="SUPFAM" id="SSF55159">
    <property type="entry name" value="eIF1-like"/>
    <property type="match status" value="1"/>
</dbReference>
<accession>A0A1H2WG07</accession>
<organism evidence="5 6">
    <name type="scientific">Lutibacter oricola</name>
    <dbReference type="NCBI Taxonomy" id="762486"/>
    <lineage>
        <taxon>Bacteria</taxon>
        <taxon>Pseudomonadati</taxon>
        <taxon>Bacteroidota</taxon>
        <taxon>Flavobacteriia</taxon>
        <taxon>Flavobacteriales</taxon>
        <taxon>Flavobacteriaceae</taxon>
        <taxon>Lutibacter</taxon>
    </lineage>
</organism>
<comment type="similarity">
    <text evidence="1">Belongs to the SUI1 family.</text>
</comment>
<dbReference type="PANTHER" id="PTHR12789:SF0">
    <property type="entry name" value="DENSITY-REGULATED PROTEIN"/>
    <property type="match status" value="1"/>
</dbReference>
<dbReference type="InterPro" id="IPR001950">
    <property type="entry name" value="SUI1"/>
</dbReference>
<name>A0A1H2WG07_9FLAO</name>
<dbReference type="InterPro" id="IPR050318">
    <property type="entry name" value="DENR/SUI1_TIF"/>
</dbReference>
<keyword evidence="2" id="KW-0810">Translation regulation</keyword>
<keyword evidence="6" id="KW-1185">Reference proteome</keyword>
<gene>
    <name evidence="5" type="ORF">SAMN05444411_102189</name>
</gene>
<dbReference type="PANTHER" id="PTHR12789">
    <property type="entry name" value="DENSITY-REGULATED PROTEIN HOMOLOG"/>
    <property type="match status" value="1"/>
</dbReference>
<protein>
    <submittedName>
        <fullName evidence="5">Translation initiation factor 1 (eIF-1/SUI1)</fullName>
    </submittedName>
</protein>
<dbReference type="GO" id="GO:0001731">
    <property type="term" value="P:formation of translation preinitiation complex"/>
    <property type="evidence" value="ECO:0007669"/>
    <property type="project" value="TreeGrafter"/>
</dbReference>
<dbReference type="GO" id="GO:0003729">
    <property type="term" value="F:mRNA binding"/>
    <property type="evidence" value="ECO:0007669"/>
    <property type="project" value="TreeGrafter"/>
</dbReference>
<evidence type="ECO:0000313" key="5">
    <source>
        <dbReference type="EMBL" id="SDW79458.1"/>
    </source>
</evidence>
<dbReference type="PIRSF" id="PIRSF037511">
    <property type="entry name" value="Transl_init_SUI1_pro"/>
    <property type="match status" value="1"/>
</dbReference>
<dbReference type="Proteomes" id="UP000199595">
    <property type="component" value="Unassembled WGS sequence"/>
</dbReference>
<dbReference type="Pfam" id="PF01253">
    <property type="entry name" value="SUI1"/>
    <property type="match status" value="1"/>
</dbReference>
<evidence type="ECO:0000256" key="1">
    <source>
        <dbReference type="ARBA" id="ARBA00005422"/>
    </source>
</evidence>
<sequence length="139" mass="15760">MLGIKLKNKERFRIFESYFFTNQMGKKKLNSLEDLGGFVFSTNNEFEYDQNEEQETLQPKQQYLEALFSNKGRGGKTVTVITGFEGSDQDLKALGKMLKQKCGVGGSVKDGEIIIQGKFRDKIMEILKKDGYNVKRVGG</sequence>
<keyword evidence="5" id="KW-0396">Initiation factor</keyword>
<feature type="domain" description="SUI1" evidence="4">
    <location>
        <begin position="65"/>
        <end position="131"/>
    </location>
</feature>
<dbReference type="EMBL" id="FNNJ01000002">
    <property type="protein sequence ID" value="SDW79458.1"/>
    <property type="molecule type" value="Genomic_DNA"/>
</dbReference>
<dbReference type="STRING" id="762486.SAMN05444411_102189"/>
<evidence type="ECO:0000256" key="2">
    <source>
        <dbReference type="ARBA" id="ARBA00022845"/>
    </source>
</evidence>
<evidence type="ECO:0000313" key="6">
    <source>
        <dbReference type="Proteomes" id="UP000199595"/>
    </source>
</evidence>
<dbReference type="GO" id="GO:0006417">
    <property type="term" value="P:regulation of translation"/>
    <property type="evidence" value="ECO:0007669"/>
    <property type="project" value="UniProtKB-KW"/>
</dbReference>
<dbReference type="Gene3D" id="3.30.780.10">
    <property type="entry name" value="SUI1-like domain"/>
    <property type="match status" value="1"/>
</dbReference>
<dbReference type="AlphaFoldDB" id="A0A1H2WG07"/>
<keyword evidence="3" id="KW-0648">Protein biosynthesis</keyword>
<dbReference type="InterPro" id="IPR005872">
    <property type="entry name" value="SUI1_arc_bac"/>
</dbReference>